<evidence type="ECO:0000256" key="3">
    <source>
        <dbReference type="ARBA" id="ARBA00022827"/>
    </source>
</evidence>
<evidence type="ECO:0000313" key="7">
    <source>
        <dbReference type="Proteomes" id="UP001602245"/>
    </source>
</evidence>
<gene>
    <name evidence="6" type="ORF">ACFY35_36010</name>
</gene>
<comment type="cofactor">
    <cofactor evidence="1">
        <name>FAD</name>
        <dbReference type="ChEBI" id="CHEBI:57692"/>
    </cofactor>
</comment>
<dbReference type="PANTHER" id="PTHR43004:SF19">
    <property type="entry name" value="BINDING MONOOXYGENASE, PUTATIVE (JCVI)-RELATED"/>
    <property type="match status" value="1"/>
</dbReference>
<dbReference type="Gene3D" id="3.30.70.2450">
    <property type="match status" value="1"/>
</dbReference>
<keyword evidence="3" id="KW-0274">FAD</keyword>
<dbReference type="InterPro" id="IPR036188">
    <property type="entry name" value="FAD/NAD-bd_sf"/>
</dbReference>
<keyword evidence="6" id="KW-0560">Oxidoreductase</keyword>
<dbReference type="PANTHER" id="PTHR43004">
    <property type="entry name" value="TRK SYSTEM POTASSIUM UPTAKE PROTEIN"/>
    <property type="match status" value="1"/>
</dbReference>
<dbReference type="GO" id="GO:0004497">
    <property type="term" value="F:monooxygenase activity"/>
    <property type="evidence" value="ECO:0007669"/>
    <property type="project" value="UniProtKB-KW"/>
</dbReference>
<feature type="region of interest" description="Disordered" evidence="4">
    <location>
        <begin position="432"/>
        <end position="451"/>
    </location>
</feature>
<sequence>MTYDVVVAGAGPVGLMVAGELALRGIRVLVVERLIEPDLTIKAGAINVPTAEALDRRGLLPRLREVQEAAFARMKQFRGGGGGGGGMPRVAGHFGGIWLSADDVDPSFFEHGPAGSVQLVGQADLERILAEHAVALGAEIRRGVTLSDFNSTPDGVRVELDDDVVEAGWLVGCDGGRSVVRKLAGFDFPGTDPVITGHQAIVEMSGAEGLSRGWNVTGTGVYVHGPVPGRVLTVEFDGPPIDRDAPITAAELEASIRHTSGVEVTVERVLSATRFTDNARQATSYRRGRVLLAGDAAHVHSPFGGQGLNLGIGDAMNLGWKLAAEIRGWAPAGLLDSYTEERHPIGAWVLEWTRAQIAIMKPEPYARALRGVLADLSRTTDGATYLASSIAGLRQRYDLGGDDPRVGRSAPELVLADGSRLADHLHSGNGVLVGGRTSEAPETPETPETPEMLVRPDGIVAWVDGDGDLDKAVARWFGDIRVEGVARAV</sequence>
<evidence type="ECO:0000259" key="5">
    <source>
        <dbReference type="Pfam" id="PF01494"/>
    </source>
</evidence>
<dbReference type="Pfam" id="PF01494">
    <property type="entry name" value="FAD_binding_3"/>
    <property type="match status" value="1"/>
</dbReference>
<dbReference type="Gene3D" id="3.50.50.60">
    <property type="entry name" value="FAD/NAD(P)-binding domain"/>
    <property type="match status" value="1"/>
</dbReference>
<name>A0ABW6WPG9_9ACTN</name>
<dbReference type="InterPro" id="IPR050641">
    <property type="entry name" value="RIFMO-like"/>
</dbReference>
<evidence type="ECO:0000313" key="6">
    <source>
        <dbReference type="EMBL" id="MFF5294878.1"/>
    </source>
</evidence>
<proteinExistence type="predicted"/>
<comment type="caution">
    <text evidence="6">The sequence shown here is derived from an EMBL/GenBank/DDBJ whole genome shotgun (WGS) entry which is preliminary data.</text>
</comment>
<dbReference type="Proteomes" id="UP001602245">
    <property type="component" value="Unassembled WGS sequence"/>
</dbReference>
<dbReference type="PRINTS" id="PR00420">
    <property type="entry name" value="RNGMNOXGNASE"/>
</dbReference>
<dbReference type="SUPFAM" id="SSF51905">
    <property type="entry name" value="FAD/NAD(P)-binding domain"/>
    <property type="match status" value="1"/>
</dbReference>
<evidence type="ECO:0000256" key="2">
    <source>
        <dbReference type="ARBA" id="ARBA00022630"/>
    </source>
</evidence>
<keyword evidence="6" id="KW-0503">Monooxygenase</keyword>
<keyword evidence="2" id="KW-0285">Flavoprotein</keyword>
<dbReference type="RefSeq" id="WP_020517463.1">
    <property type="nucleotide sequence ID" value="NZ_JBIAZU010000006.1"/>
</dbReference>
<protein>
    <submittedName>
        <fullName evidence="6">FAD-dependent monooxygenase</fullName>
    </submittedName>
</protein>
<dbReference type="Gene3D" id="3.40.30.120">
    <property type="match status" value="1"/>
</dbReference>
<dbReference type="EMBL" id="JBIAZU010000006">
    <property type="protein sequence ID" value="MFF5294878.1"/>
    <property type="molecule type" value="Genomic_DNA"/>
</dbReference>
<evidence type="ECO:0000256" key="1">
    <source>
        <dbReference type="ARBA" id="ARBA00001974"/>
    </source>
</evidence>
<keyword evidence="7" id="KW-1185">Reference proteome</keyword>
<reference evidence="6 7" key="1">
    <citation type="submission" date="2024-10" db="EMBL/GenBank/DDBJ databases">
        <title>The Natural Products Discovery Center: Release of the First 8490 Sequenced Strains for Exploring Actinobacteria Biosynthetic Diversity.</title>
        <authorList>
            <person name="Kalkreuter E."/>
            <person name="Kautsar S.A."/>
            <person name="Yang D."/>
            <person name="Bader C.D."/>
            <person name="Teijaro C.N."/>
            <person name="Fluegel L."/>
            <person name="Davis C.M."/>
            <person name="Simpson J.R."/>
            <person name="Lauterbach L."/>
            <person name="Steele A.D."/>
            <person name="Gui C."/>
            <person name="Meng S."/>
            <person name="Li G."/>
            <person name="Viehrig K."/>
            <person name="Ye F."/>
            <person name="Su P."/>
            <person name="Kiefer A.F."/>
            <person name="Nichols A."/>
            <person name="Cepeda A.J."/>
            <person name="Yan W."/>
            <person name="Fan B."/>
            <person name="Jiang Y."/>
            <person name="Adhikari A."/>
            <person name="Zheng C.-J."/>
            <person name="Schuster L."/>
            <person name="Cowan T.M."/>
            <person name="Smanski M.J."/>
            <person name="Chevrette M.G."/>
            <person name="De Carvalho L.P.S."/>
            <person name="Shen B."/>
        </authorList>
    </citation>
    <scope>NUCLEOTIDE SEQUENCE [LARGE SCALE GENOMIC DNA]</scope>
    <source>
        <strain evidence="6 7">NPDC000087</strain>
    </source>
</reference>
<accession>A0ABW6WPG9</accession>
<feature type="domain" description="FAD-binding" evidence="5">
    <location>
        <begin position="3"/>
        <end position="352"/>
    </location>
</feature>
<dbReference type="InterPro" id="IPR002938">
    <property type="entry name" value="FAD-bd"/>
</dbReference>
<organism evidence="6 7">
    <name type="scientific">Paractinoplanes globisporus</name>
    <dbReference type="NCBI Taxonomy" id="113565"/>
    <lineage>
        <taxon>Bacteria</taxon>
        <taxon>Bacillati</taxon>
        <taxon>Actinomycetota</taxon>
        <taxon>Actinomycetes</taxon>
        <taxon>Micromonosporales</taxon>
        <taxon>Micromonosporaceae</taxon>
        <taxon>Paractinoplanes</taxon>
    </lineage>
</organism>
<dbReference type="Pfam" id="PF21274">
    <property type="entry name" value="Rng_hyd_C"/>
    <property type="match status" value="1"/>
</dbReference>
<evidence type="ECO:0000256" key="4">
    <source>
        <dbReference type="SAM" id="MobiDB-lite"/>
    </source>
</evidence>